<feature type="transmembrane region" description="Helical" evidence="1">
    <location>
        <begin position="235"/>
        <end position="254"/>
    </location>
</feature>
<evidence type="ECO:0000259" key="2">
    <source>
        <dbReference type="Pfam" id="PF01773"/>
    </source>
</evidence>
<evidence type="ECO:0000259" key="3">
    <source>
        <dbReference type="Pfam" id="PF07670"/>
    </source>
</evidence>
<protein>
    <submittedName>
        <fullName evidence="5">Concentrative nucleoside transporter N-terminal domain-containing protein</fullName>
    </submittedName>
</protein>
<dbReference type="GO" id="GO:0005415">
    <property type="term" value="F:nucleoside:sodium symporter activity"/>
    <property type="evidence" value="ECO:0007669"/>
    <property type="project" value="TreeGrafter"/>
</dbReference>
<feature type="domain" description="Concentrative nucleoside transporter N-terminal" evidence="2">
    <location>
        <begin position="243"/>
        <end position="314"/>
    </location>
</feature>
<dbReference type="InterPro" id="IPR008276">
    <property type="entry name" value="C_nuclsd_transpt"/>
</dbReference>
<dbReference type="GO" id="GO:0005886">
    <property type="term" value="C:plasma membrane"/>
    <property type="evidence" value="ECO:0007669"/>
    <property type="project" value="TreeGrafter"/>
</dbReference>
<feature type="transmembrane region" description="Helical" evidence="1">
    <location>
        <begin position="404"/>
        <end position="426"/>
    </location>
</feature>
<evidence type="ECO:0000256" key="1">
    <source>
        <dbReference type="SAM" id="Phobius"/>
    </source>
</evidence>
<evidence type="ECO:0000313" key="4">
    <source>
        <dbReference type="Proteomes" id="UP000887565"/>
    </source>
</evidence>
<dbReference type="AlphaFoldDB" id="A0A915JPX3"/>
<accession>A0A915JPX3</accession>
<dbReference type="Proteomes" id="UP000887565">
    <property type="component" value="Unplaced"/>
</dbReference>
<reference evidence="5" key="1">
    <citation type="submission" date="2022-11" db="UniProtKB">
        <authorList>
            <consortium name="WormBaseParasite"/>
        </authorList>
    </citation>
    <scope>IDENTIFICATION</scope>
</reference>
<dbReference type="WBParaSite" id="nRc.2.0.1.t28152-RA">
    <property type="protein sequence ID" value="nRc.2.0.1.t28152-RA"/>
    <property type="gene ID" value="nRc.2.0.1.g28152"/>
</dbReference>
<dbReference type="InterPro" id="IPR002668">
    <property type="entry name" value="CNT_N_dom"/>
</dbReference>
<keyword evidence="1" id="KW-1133">Transmembrane helix</keyword>
<feature type="transmembrane region" description="Helical" evidence="1">
    <location>
        <begin position="266"/>
        <end position="284"/>
    </location>
</feature>
<keyword evidence="1" id="KW-0812">Transmembrane</keyword>
<proteinExistence type="predicted"/>
<dbReference type="PANTHER" id="PTHR10590:SF4">
    <property type="entry name" value="SOLUTE CARRIER FAMILY 28 MEMBER 3"/>
    <property type="match status" value="1"/>
</dbReference>
<organism evidence="4 5">
    <name type="scientific">Romanomermis culicivorax</name>
    <name type="common">Nematode worm</name>
    <dbReference type="NCBI Taxonomy" id="13658"/>
    <lineage>
        <taxon>Eukaryota</taxon>
        <taxon>Metazoa</taxon>
        <taxon>Ecdysozoa</taxon>
        <taxon>Nematoda</taxon>
        <taxon>Enoplea</taxon>
        <taxon>Dorylaimia</taxon>
        <taxon>Mermithida</taxon>
        <taxon>Mermithoidea</taxon>
        <taxon>Mermithidae</taxon>
        <taxon>Romanomermis</taxon>
    </lineage>
</organism>
<dbReference type="Pfam" id="PF07670">
    <property type="entry name" value="Gate"/>
    <property type="match status" value="1"/>
</dbReference>
<keyword evidence="4" id="KW-1185">Reference proteome</keyword>
<dbReference type="PANTHER" id="PTHR10590">
    <property type="entry name" value="SODIUM/NUCLEOSIDE COTRANSPORTER"/>
    <property type="match status" value="1"/>
</dbReference>
<sequence length="529" mass="60157">MVKIDENAWKKAIEHVKKIKAKYGERIFDLINIKPLIIELDSSEDESNLSEEYSSISSQSKDPTSDFDNIVCDKVQQIRHQSIAPLMDRINHKEVASGVKQTDDTFVRNAAQLDKFDNFFAKLDEILNEKCKKIAKIFAYILLFIIYVIFLIFALIHDYKKALPLTICSLIVVLGLLYFKVVKFSLEPLFLKKIGEPFGKFSTTLWRSKWVKGIFFLCLIIVFITYLIIDTANNRYRLVSLGGMAVYLVGCFVFSSNPRKIKWRPVIVGIILQFCFGLIVLRWPPGLSGLSWFSGKVTAFLDYAQFGAKFVYGFLAAPPNICDITPVFAFSVMQTLFYFGSIISILYYFGVMQFILRRMARFMQVTLGITAVESINAAGCIFLGMTESPLLIRPYMSKMTRSELHTMLTSGFACIAGSLLAAYVSFGDLGLRLIYTCLFRRNGVDRLQLETFGLKVHFRPEKTTAISRKTTDGNLQSNRTERKFPFHSGTFRLLHSVPSKKAKGFIIYKAEFSTPQEGMVTITWDAKNA</sequence>
<feature type="transmembrane region" description="Helical" evidence="1">
    <location>
        <begin position="362"/>
        <end position="384"/>
    </location>
</feature>
<keyword evidence="1" id="KW-0472">Membrane</keyword>
<dbReference type="InterPro" id="IPR011642">
    <property type="entry name" value="Gate_dom"/>
</dbReference>
<feature type="transmembrane region" description="Helical" evidence="1">
    <location>
        <begin position="162"/>
        <end position="182"/>
    </location>
</feature>
<feature type="transmembrane region" description="Helical" evidence="1">
    <location>
        <begin position="210"/>
        <end position="229"/>
    </location>
</feature>
<evidence type="ECO:0000313" key="5">
    <source>
        <dbReference type="WBParaSite" id="nRc.2.0.1.t28152-RA"/>
    </source>
</evidence>
<feature type="transmembrane region" description="Helical" evidence="1">
    <location>
        <begin position="327"/>
        <end position="350"/>
    </location>
</feature>
<feature type="transmembrane region" description="Helical" evidence="1">
    <location>
        <begin position="137"/>
        <end position="156"/>
    </location>
</feature>
<name>A0A915JPX3_ROMCU</name>
<feature type="domain" description="Nucleoside transporter/FeoB GTPase Gate" evidence="3">
    <location>
        <begin position="330"/>
        <end position="427"/>
    </location>
</feature>
<dbReference type="Pfam" id="PF01773">
    <property type="entry name" value="Nucleos_tra2_N"/>
    <property type="match status" value="1"/>
</dbReference>